<keyword evidence="4" id="KW-1185">Reference proteome</keyword>
<dbReference type="SUPFAM" id="SSF55797">
    <property type="entry name" value="PR-1-like"/>
    <property type="match status" value="1"/>
</dbReference>
<name>A0AAD5QJL6_PARTN</name>
<proteinExistence type="predicted"/>
<sequence>MASITSVVISLLVLEFTVIHSEVFRYSEINCPKQNSDLFREITRATIYHKHNYLRTVLANGNQQNGRTTKTFPTATNMSLLKYDCELEEIAMNISKLCRKDFNHNFNFVGSNNATLDLPTTFKNWDLHHYVSDIVYDFIKEWWIASVSGAPLAADLTPTTADWNMIPFLQMANAATTRVGCGYTVCGSSDQRFLSFVCQYGEPHINVGVPIYKSGTPCSDCNKKCIFGLCDNEANQFSI</sequence>
<feature type="domain" description="SCP" evidence="2">
    <location>
        <begin position="41"/>
        <end position="208"/>
    </location>
</feature>
<dbReference type="SMART" id="SM00198">
    <property type="entry name" value="SCP"/>
    <property type="match status" value="1"/>
</dbReference>
<evidence type="ECO:0000259" key="2">
    <source>
        <dbReference type="SMART" id="SM00198"/>
    </source>
</evidence>
<protein>
    <recommendedName>
        <fullName evidence="2">SCP domain-containing protein</fullName>
    </recommendedName>
</protein>
<gene>
    <name evidence="3" type="ORF">KIN20_006896</name>
</gene>
<evidence type="ECO:0000313" key="4">
    <source>
        <dbReference type="Proteomes" id="UP001196413"/>
    </source>
</evidence>
<feature type="chain" id="PRO_5042187685" description="SCP domain-containing protein" evidence="1">
    <location>
        <begin position="22"/>
        <end position="239"/>
    </location>
</feature>
<dbReference type="Gene3D" id="3.40.33.10">
    <property type="entry name" value="CAP"/>
    <property type="match status" value="1"/>
</dbReference>
<dbReference type="Pfam" id="PF00188">
    <property type="entry name" value="CAP"/>
    <property type="match status" value="1"/>
</dbReference>
<dbReference type="Proteomes" id="UP001196413">
    <property type="component" value="Unassembled WGS sequence"/>
</dbReference>
<dbReference type="InterPro" id="IPR035940">
    <property type="entry name" value="CAP_sf"/>
</dbReference>
<evidence type="ECO:0000313" key="3">
    <source>
        <dbReference type="EMBL" id="KAJ1350965.1"/>
    </source>
</evidence>
<keyword evidence="1" id="KW-0732">Signal</keyword>
<evidence type="ECO:0000256" key="1">
    <source>
        <dbReference type="SAM" id="SignalP"/>
    </source>
</evidence>
<dbReference type="EMBL" id="JAHQIW010000976">
    <property type="protein sequence ID" value="KAJ1350965.1"/>
    <property type="molecule type" value="Genomic_DNA"/>
</dbReference>
<reference evidence="3" key="1">
    <citation type="submission" date="2021-06" db="EMBL/GenBank/DDBJ databases">
        <title>Parelaphostrongylus tenuis whole genome reference sequence.</title>
        <authorList>
            <person name="Garwood T.J."/>
            <person name="Larsen P.A."/>
            <person name="Fountain-Jones N.M."/>
            <person name="Garbe J.R."/>
            <person name="Macchietto M.G."/>
            <person name="Kania S.A."/>
            <person name="Gerhold R.W."/>
            <person name="Richards J.E."/>
            <person name="Wolf T.M."/>
        </authorList>
    </citation>
    <scope>NUCLEOTIDE SEQUENCE</scope>
    <source>
        <strain evidence="3">MNPRO001-30</strain>
        <tissue evidence="3">Meninges</tissue>
    </source>
</reference>
<dbReference type="AlphaFoldDB" id="A0AAD5QJL6"/>
<comment type="caution">
    <text evidence="3">The sequence shown here is derived from an EMBL/GenBank/DDBJ whole genome shotgun (WGS) entry which is preliminary data.</text>
</comment>
<dbReference type="InterPro" id="IPR014044">
    <property type="entry name" value="CAP_dom"/>
</dbReference>
<accession>A0AAD5QJL6</accession>
<organism evidence="3 4">
    <name type="scientific">Parelaphostrongylus tenuis</name>
    <name type="common">Meningeal worm</name>
    <dbReference type="NCBI Taxonomy" id="148309"/>
    <lineage>
        <taxon>Eukaryota</taxon>
        <taxon>Metazoa</taxon>
        <taxon>Ecdysozoa</taxon>
        <taxon>Nematoda</taxon>
        <taxon>Chromadorea</taxon>
        <taxon>Rhabditida</taxon>
        <taxon>Rhabditina</taxon>
        <taxon>Rhabditomorpha</taxon>
        <taxon>Strongyloidea</taxon>
        <taxon>Metastrongylidae</taxon>
        <taxon>Parelaphostrongylus</taxon>
    </lineage>
</organism>
<dbReference type="CDD" id="cd05380">
    <property type="entry name" value="CAP_euk"/>
    <property type="match status" value="1"/>
</dbReference>
<dbReference type="PANTHER" id="PTHR10334">
    <property type="entry name" value="CYSTEINE-RICH SECRETORY PROTEIN-RELATED"/>
    <property type="match status" value="1"/>
</dbReference>
<feature type="signal peptide" evidence="1">
    <location>
        <begin position="1"/>
        <end position="21"/>
    </location>
</feature>
<dbReference type="InterPro" id="IPR001283">
    <property type="entry name" value="CRISP-related"/>
</dbReference>